<evidence type="ECO:0000313" key="2">
    <source>
        <dbReference type="EMBL" id="RHW34691.1"/>
    </source>
</evidence>
<dbReference type="Proteomes" id="UP000265692">
    <property type="component" value="Unassembled WGS sequence"/>
</dbReference>
<evidence type="ECO:0000313" key="3">
    <source>
        <dbReference type="Proteomes" id="UP000265692"/>
    </source>
</evidence>
<name>A0A396SJX6_9BACL</name>
<keyword evidence="3" id="KW-1185">Reference proteome</keyword>
<keyword evidence="1" id="KW-0812">Transmembrane</keyword>
<comment type="caution">
    <text evidence="2">The sequence shown here is derived from an EMBL/GenBank/DDBJ whole genome shotgun (WGS) entry which is preliminary data.</text>
</comment>
<evidence type="ECO:0000256" key="1">
    <source>
        <dbReference type="SAM" id="Phobius"/>
    </source>
</evidence>
<dbReference type="OrthoDB" id="2738907at2"/>
<feature type="transmembrane region" description="Helical" evidence="1">
    <location>
        <begin position="12"/>
        <end position="31"/>
    </location>
</feature>
<sequence>MQREQRKLKERKMTQFLLLGIFSFSMAVALLDSIHIQPNVTSASFYFLLLIVIAMVYKPVRLYVLRSVASISRFLFSGVKSFCIFCTSAISFRSNK</sequence>
<keyword evidence="1" id="KW-0472">Membrane</keyword>
<dbReference type="RefSeq" id="WP_118876958.1">
    <property type="nucleotide sequence ID" value="NZ_QWEI01000008.1"/>
</dbReference>
<gene>
    <name evidence="2" type="ORF">D1B33_13655</name>
</gene>
<keyword evidence="1" id="KW-1133">Transmembrane helix</keyword>
<protein>
    <submittedName>
        <fullName evidence="2">Uncharacterized protein</fullName>
    </submittedName>
</protein>
<accession>A0A396SJX6</accession>
<dbReference type="AlphaFoldDB" id="A0A396SJX6"/>
<reference evidence="2 3" key="1">
    <citation type="submission" date="2018-08" db="EMBL/GenBank/DDBJ databases">
        <title>Lysinibacillus sp. YLB-03 draft genome sequence.</title>
        <authorList>
            <person name="Yu L."/>
        </authorList>
    </citation>
    <scope>NUCLEOTIDE SEQUENCE [LARGE SCALE GENOMIC DNA]</scope>
    <source>
        <strain evidence="2 3">YLB-03</strain>
    </source>
</reference>
<organism evidence="2 3">
    <name type="scientific">Ureibacillus yapensis</name>
    <dbReference type="NCBI Taxonomy" id="2304605"/>
    <lineage>
        <taxon>Bacteria</taxon>
        <taxon>Bacillati</taxon>
        <taxon>Bacillota</taxon>
        <taxon>Bacilli</taxon>
        <taxon>Bacillales</taxon>
        <taxon>Caryophanaceae</taxon>
        <taxon>Ureibacillus</taxon>
    </lineage>
</organism>
<feature type="transmembrane region" description="Helical" evidence="1">
    <location>
        <begin position="43"/>
        <end position="60"/>
    </location>
</feature>
<proteinExistence type="predicted"/>
<dbReference type="EMBL" id="QWEI01000008">
    <property type="protein sequence ID" value="RHW34691.1"/>
    <property type="molecule type" value="Genomic_DNA"/>
</dbReference>